<sequence>MKLSREELIFLNRETDSRRNSLRQHGIWSIFRQNTFKPWS</sequence>
<gene>
    <name evidence="1" type="ORF">NT02SARS_1723</name>
</gene>
<protein>
    <submittedName>
        <fullName evidence="1">Uncharacterized protein</fullName>
    </submittedName>
</protein>
<accession>J4X6E9</accession>
<proteinExistence type="predicted"/>
<dbReference type="AlphaFoldDB" id="J4X6E9"/>
<dbReference type="Proteomes" id="UP000010116">
    <property type="component" value="Unassembled WGS sequence"/>
</dbReference>
<organism evidence="1 2">
    <name type="scientific">SAR86 cluster bacterium SAR86B</name>
    <dbReference type="NCBI Taxonomy" id="1123867"/>
    <lineage>
        <taxon>Bacteria</taxon>
        <taxon>Pseudomonadati</taxon>
        <taxon>Pseudomonadota</taxon>
        <taxon>Gammaproteobacteria</taxon>
        <taxon>SAR86 cluster</taxon>
    </lineage>
</organism>
<evidence type="ECO:0000313" key="2">
    <source>
        <dbReference type="Proteomes" id="UP000010116"/>
    </source>
</evidence>
<dbReference type="EMBL" id="JH611160">
    <property type="protein sequence ID" value="EJP74135.1"/>
    <property type="molecule type" value="Genomic_DNA"/>
</dbReference>
<evidence type="ECO:0000313" key="1">
    <source>
        <dbReference type="EMBL" id="EJP74135.1"/>
    </source>
</evidence>
<name>J4X6E9_9GAMM</name>
<dbReference type="HOGENOM" id="CLU_3296329_0_0_6"/>
<reference evidence="1 2" key="1">
    <citation type="journal article" date="2012" name="ISME J.">
        <title>Genomic insights to SAR86, an abundant and uncultivated marine bacterial lineage.</title>
        <authorList>
            <person name="Dupont C.L."/>
            <person name="Rusch D.B."/>
            <person name="Yooseph S."/>
            <person name="Lombardo M.J."/>
            <person name="Richter R.A."/>
            <person name="Valas R."/>
            <person name="Novotny M."/>
            <person name="Yee-Greenbaum J."/>
            <person name="Selengut J.D."/>
            <person name="Haft D.H."/>
            <person name="Halpern A.L."/>
            <person name="Lasken R.S."/>
            <person name="Nealson K."/>
            <person name="Friedman R."/>
            <person name="Venter J.C."/>
        </authorList>
    </citation>
    <scope>NUCLEOTIDE SEQUENCE [LARGE SCALE GENOMIC DNA]</scope>
</reference>